<name>A0A2M9HCZ6_9BIFI</name>
<dbReference type="InterPro" id="IPR028325">
    <property type="entry name" value="VG_K_chnl"/>
</dbReference>
<feature type="transmembrane region" description="Helical" evidence="9">
    <location>
        <begin position="204"/>
        <end position="227"/>
    </location>
</feature>
<keyword evidence="2" id="KW-0813">Transport</keyword>
<feature type="domain" description="Potassium channel" evidence="10">
    <location>
        <begin position="149"/>
        <end position="228"/>
    </location>
</feature>
<dbReference type="PANTHER" id="PTHR11537:SF254">
    <property type="entry name" value="POTASSIUM VOLTAGE-GATED CHANNEL PROTEIN SHAB"/>
    <property type="match status" value="1"/>
</dbReference>
<dbReference type="PANTHER" id="PTHR11537">
    <property type="entry name" value="VOLTAGE-GATED POTASSIUM CHANNEL"/>
    <property type="match status" value="1"/>
</dbReference>
<dbReference type="Proteomes" id="UP000231451">
    <property type="component" value="Unassembled WGS sequence"/>
</dbReference>
<feature type="region of interest" description="Disordered" evidence="8">
    <location>
        <begin position="283"/>
        <end position="319"/>
    </location>
</feature>
<keyword evidence="3 9" id="KW-0812">Transmembrane</keyword>
<evidence type="ECO:0000256" key="6">
    <source>
        <dbReference type="ARBA" id="ARBA00023136"/>
    </source>
</evidence>
<evidence type="ECO:0000313" key="11">
    <source>
        <dbReference type="EMBL" id="PJM74667.1"/>
    </source>
</evidence>
<dbReference type="GO" id="GO:0005249">
    <property type="term" value="F:voltage-gated potassium channel activity"/>
    <property type="evidence" value="ECO:0007669"/>
    <property type="project" value="InterPro"/>
</dbReference>
<keyword evidence="12" id="KW-1185">Reference proteome</keyword>
<dbReference type="Gene3D" id="1.20.120.350">
    <property type="entry name" value="Voltage-gated potassium channels. Chain C"/>
    <property type="match status" value="1"/>
</dbReference>
<organism evidence="11 12">
    <name type="scientific">Bifidobacterium simiarum</name>
    <dbReference type="NCBI Taxonomy" id="2045441"/>
    <lineage>
        <taxon>Bacteria</taxon>
        <taxon>Bacillati</taxon>
        <taxon>Actinomycetota</taxon>
        <taxon>Actinomycetes</taxon>
        <taxon>Bifidobacteriales</taxon>
        <taxon>Bifidobacteriaceae</taxon>
        <taxon>Bifidobacterium</taxon>
    </lineage>
</organism>
<comment type="subcellular location">
    <subcellularLocation>
        <location evidence="1">Membrane</location>
        <topology evidence="1">Multi-pass membrane protein</topology>
    </subcellularLocation>
</comment>
<dbReference type="GO" id="GO:0008076">
    <property type="term" value="C:voltage-gated potassium channel complex"/>
    <property type="evidence" value="ECO:0007669"/>
    <property type="project" value="InterPro"/>
</dbReference>
<evidence type="ECO:0000256" key="3">
    <source>
        <dbReference type="ARBA" id="ARBA00022692"/>
    </source>
</evidence>
<feature type="transmembrane region" description="Helical" evidence="9">
    <location>
        <begin position="72"/>
        <end position="92"/>
    </location>
</feature>
<evidence type="ECO:0000256" key="7">
    <source>
        <dbReference type="ARBA" id="ARBA00023303"/>
    </source>
</evidence>
<dbReference type="SUPFAM" id="SSF81324">
    <property type="entry name" value="Voltage-gated potassium channels"/>
    <property type="match status" value="1"/>
</dbReference>
<proteinExistence type="predicted"/>
<reference evidence="11 12" key="1">
    <citation type="submission" date="2017-10" db="EMBL/GenBank/DDBJ databases">
        <title>Draft genome sequences of strains TRE 1, TRE 9, TRE H and TRI 7, isolated from tamarins, belonging to four potential novel Bifidobacterium species.</title>
        <authorList>
            <person name="Mattarelli P."/>
            <person name="Modesto M."/>
            <person name="Puglisi E."/>
            <person name="Morelli L."/>
            <person name="Spezio C."/>
            <person name="Bonetti A."/>
            <person name="Sandri C."/>
        </authorList>
    </citation>
    <scope>NUCLEOTIDE SEQUENCE [LARGE SCALE GENOMIC DNA]</scope>
    <source>
        <strain evidence="12">TRI7</strain>
    </source>
</reference>
<evidence type="ECO:0000256" key="1">
    <source>
        <dbReference type="ARBA" id="ARBA00004141"/>
    </source>
</evidence>
<evidence type="ECO:0000256" key="4">
    <source>
        <dbReference type="ARBA" id="ARBA00022989"/>
    </source>
</evidence>
<protein>
    <submittedName>
        <fullName evidence="11">Voltage-gated potassium channel</fullName>
    </submittedName>
</protein>
<keyword evidence="4 9" id="KW-1133">Transmembrane helix</keyword>
<dbReference type="Gene3D" id="1.10.287.70">
    <property type="match status" value="1"/>
</dbReference>
<keyword evidence="5" id="KW-0406">Ion transport</keyword>
<keyword evidence="6 9" id="KW-0472">Membrane</keyword>
<keyword evidence="7 11" id="KW-0407">Ion channel</keyword>
<evidence type="ECO:0000313" key="12">
    <source>
        <dbReference type="Proteomes" id="UP000231451"/>
    </source>
</evidence>
<evidence type="ECO:0000256" key="9">
    <source>
        <dbReference type="SAM" id="Phobius"/>
    </source>
</evidence>
<feature type="transmembrane region" description="Helical" evidence="9">
    <location>
        <begin position="25"/>
        <end position="43"/>
    </location>
</feature>
<dbReference type="InterPro" id="IPR027359">
    <property type="entry name" value="Volt_channel_dom_sf"/>
</dbReference>
<sequence length="319" mass="35800">MDVKGTTSAVRESPTLKIWRKWTEWPLTAAAVVFLIAYSWQVLGAPPNTQGASASAGSAIIMGMTGSRICETVMNVVWVLFAIDYVVSLALANDRRHWFVHHLFDLASVVLPVLRPLRLLRLFMVLKVLNRTSGMALRGRIAIYVVATVTLMIYVGALAMFDVERRAGDGMIDDFGDAVWWAFVTVTTVGYGDYAPVTWQGRCIAAALMLGGITLIGVITAMVASWIMERVETGERTAWGRGMESRLSHEMDEDARAGERRDMRLMERLDLLSARLDGLDERLSRMDERRNRMDGRSNDRNRRTDRSDDRNGPTSRPDE</sequence>
<dbReference type="Pfam" id="PF07885">
    <property type="entry name" value="Ion_trans_2"/>
    <property type="match status" value="1"/>
</dbReference>
<dbReference type="EMBL" id="PEBK01000009">
    <property type="protein sequence ID" value="PJM74667.1"/>
    <property type="molecule type" value="Genomic_DNA"/>
</dbReference>
<accession>A0A2M9HCZ6</accession>
<evidence type="ECO:0000259" key="10">
    <source>
        <dbReference type="Pfam" id="PF07885"/>
    </source>
</evidence>
<evidence type="ECO:0000256" key="2">
    <source>
        <dbReference type="ARBA" id="ARBA00022448"/>
    </source>
</evidence>
<dbReference type="PRINTS" id="PR00169">
    <property type="entry name" value="KCHANNEL"/>
</dbReference>
<comment type="caution">
    <text evidence="11">The sequence shown here is derived from an EMBL/GenBank/DDBJ whole genome shotgun (WGS) entry which is preliminary data.</text>
</comment>
<dbReference type="Gene3D" id="1.20.5.110">
    <property type="match status" value="1"/>
</dbReference>
<dbReference type="AlphaFoldDB" id="A0A2M9HCZ6"/>
<evidence type="ECO:0000256" key="8">
    <source>
        <dbReference type="SAM" id="MobiDB-lite"/>
    </source>
</evidence>
<dbReference type="OrthoDB" id="9799090at2"/>
<dbReference type="GO" id="GO:0001508">
    <property type="term" value="P:action potential"/>
    <property type="evidence" value="ECO:0007669"/>
    <property type="project" value="TreeGrafter"/>
</dbReference>
<gene>
    <name evidence="11" type="ORF">CSQ87_09020</name>
</gene>
<evidence type="ECO:0000256" key="5">
    <source>
        <dbReference type="ARBA" id="ARBA00023065"/>
    </source>
</evidence>
<feature type="transmembrane region" description="Helical" evidence="9">
    <location>
        <begin position="141"/>
        <end position="161"/>
    </location>
</feature>
<dbReference type="InterPro" id="IPR013099">
    <property type="entry name" value="K_chnl_dom"/>
</dbReference>